<dbReference type="GO" id="GO:0016832">
    <property type="term" value="F:aldehyde-lyase activity"/>
    <property type="evidence" value="ECO:0007669"/>
    <property type="project" value="InterPro"/>
</dbReference>
<dbReference type="Gene3D" id="3.20.20.70">
    <property type="entry name" value="Aldolase class I"/>
    <property type="match status" value="1"/>
</dbReference>
<dbReference type="Gene3D" id="3.30.70.1140">
    <property type="entry name" value="Phospho-2-dehydro-3-deoxyheptonate aldolase, domain 1"/>
    <property type="match status" value="1"/>
</dbReference>
<sequence length="349" mass="36511">MAGLVVIPDPSADGPRVDAVEAALEGFGFAVHRTGAEPVVLGATGVPPDFDLRHIKVLADVRDVVRVTSPYTFAARAGHPTDTVVDVEGVPVGGPALVVMAGPCSVESEAQIETSAAAVAAAGARILRGGAFKPRSSPYSFQGLGEEGLRIMRAAADAHGLKVVTEVMTESQVDVVGRYADVFQIGARNMQNFSLLKEVGRAGLPVLLKRGMSATVEEWLMSAEYVLAEGNPDVILCERGIRTFETATRNTLDLSAVPVVKQLSHLPVIVDPSHGVGIRDKVGPMAMAAVACGADGLMIEAHPNPPEALSDGPQSLYLDAFADLMDQVRRVAEVVGRTLPTGERAPALA</sequence>
<name>A0A271J3J8_9BACT</name>
<reference evidence="3 4" key="1">
    <citation type="submission" date="2016-11" db="EMBL/GenBank/DDBJ databases">
        <title>Study of marine rhodopsin-containing bacteria.</title>
        <authorList>
            <person name="Yoshizawa S."/>
            <person name="Kumagai Y."/>
            <person name="Kogure K."/>
        </authorList>
    </citation>
    <scope>NUCLEOTIDE SEQUENCE [LARGE SCALE GENOMIC DNA]</scope>
    <source>
        <strain evidence="3 4">SAORIC-28</strain>
    </source>
</reference>
<dbReference type="NCBIfam" id="NF009239">
    <property type="entry name" value="PRK12595.1"/>
    <property type="match status" value="1"/>
</dbReference>
<dbReference type="GO" id="GO:0016740">
    <property type="term" value="F:transferase activity"/>
    <property type="evidence" value="ECO:0007669"/>
    <property type="project" value="UniProtKB-KW"/>
</dbReference>
<dbReference type="SUPFAM" id="SSF51569">
    <property type="entry name" value="Aldolase"/>
    <property type="match status" value="1"/>
</dbReference>
<dbReference type="InterPro" id="IPR013785">
    <property type="entry name" value="Aldolase_TIM"/>
</dbReference>
<dbReference type="GO" id="GO:0009073">
    <property type="term" value="P:aromatic amino acid family biosynthetic process"/>
    <property type="evidence" value="ECO:0007669"/>
    <property type="project" value="InterPro"/>
</dbReference>
<keyword evidence="1" id="KW-0808">Transferase</keyword>
<dbReference type="PANTHER" id="PTHR43018:SF1">
    <property type="entry name" value="PROTEIN AROA(G)"/>
    <property type="match status" value="1"/>
</dbReference>
<dbReference type="OrthoDB" id="9780456at2"/>
<dbReference type="Pfam" id="PF00793">
    <property type="entry name" value="DAHP_synth_1"/>
    <property type="match status" value="1"/>
</dbReference>
<dbReference type="AlphaFoldDB" id="A0A271J3J8"/>
<gene>
    <name evidence="3" type="ORF">BSZ37_16180</name>
</gene>
<dbReference type="NCBIfam" id="TIGR01361">
    <property type="entry name" value="DAHP_synth_Bsub"/>
    <property type="match status" value="1"/>
</dbReference>
<dbReference type="NCBIfam" id="NF006421">
    <property type="entry name" value="PRK08673.1"/>
    <property type="match status" value="1"/>
</dbReference>
<comment type="caution">
    <text evidence="3">The sequence shown here is derived from an EMBL/GenBank/DDBJ whole genome shotgun (WGS) entry which is preliminary data.</text>
</comment>
<dbReference type="PANTHER" id="PTHR43018">
    <property type="entry name" value="PHOSPHO-2-DEHYDRO-3-DEOXYHEPTONATE ALDOLASE"/>
    <property type="match status" value="1"/>
</dbReference>
<evidence type="ECO:0000313" key="3">
    <source>
        <dbReference type="EMBL" id="PAP77867.1"/>
    </source>
</evidence>
<dbReference type="InterPro" id="IPR052899">
    <property type="entry name" value="Class-I_DAHP_synthase"/>
</dbReference>
<accession>A0A271J3J8</accession>
<dbReference type="InterPro" id="IPR006268">
    <property type="entry name" value="DAHP_syn_2"/>
</dbReference>
<dbReference type="Proteomes" id="UP000216339">
    <property type="component" value="Unassembled WGS sequence"/>
</dbReference>
<evidence type="ECO:0000313" key="4">
    <source>
        <dbReference type="Proteomes" id="UP000216339"/>
    </source>
</evidence>
<feature type="domain" description="DAHP synthetase I/KDSA" evidence="2">
    <location>
        <begin position="94"/>
        <end position="328"/>
    </location>
</feature>
<keyword evidence="4" id="KW-1185">Reference proteome</keyword>
<evidence type="ECO:0000256" key="1">
    <source>
        <dbReference type="ARBA" id="ARBA00022679"/>
    </source>
</evidence>
<dbReference type="EMBL" id="MQWD01000001">
    <property type="protein sequence ID" value="PAP77867.1"/>
    <property type="molecule type" value="Genomic_DNA"/>
</dbReference>
<evidence type="ECO:0000259" key="2">
    <source>
        <dbReference type="Pfam" id="PF00793"/>
    </source>
</evidence>
<proteinExistence type="predicted"/>
<organism evidence="3 4">
    <name type="scientific">Rubrivirga marina</name>
    <dbReference type="NCBI Taxonomy" id="1196024"/>
    <lineage>
        <taxon>Bacteria</taxon>
        <taxon>Pseudomonadati</taxon>
        <taxon>Rhodothermota</taxon>
        <taxon>Rhodothermia</taxon>
        <taxon>Rhodothermales</taxon>
        <taxon>Rubricoccaceae</taxon>
        <taxon>Rubrivirga</taxon>
    </lineage>
</organism>
<protein>
    <submittedName>
        <fullName evidence="3">3-deoxy-7-phosphoheptulonate synthase</fullName>
    </submittedName>
</protein>
<dbReference type="RefSeq" id="WP_095511540.1">
    <property type="nucleotide sequence ID" value="NZ_MQWD01000001.1"/>
</dbReference>
<dbReference type="InterPro" id="IPR006218">
    <property type="entry name" value="DAHP1/KDSA"/>
</dbReference>